<sequence>MDIDNAVAEFLEVEGKRAPAQLQPYYQDFQQLYASKLWHQLTLKVEDFTRQPEAEGLVVPLYEHFILDWEKKMNPVKSVLIALTVARQYHDYQRALDLLQEIQGNLDHDDTRDAMILAHLEAGHFYLLMGNLDATAEAMEKAEKTLDTFNTVDPVIHASFYRVSADYYKAKAEFAEYYKNALLYLACISLDTLSTAEKAERAQDLALAALLSDKIYNFGDLLMHPILDALKGTEQAWLCDILLAFNSGDIGAFETLSSHFSKQPILQSHLAFLRQKVCLMTLIEVMFKRISVDRRMSFEEIAKAIRLPLEEVEHLVMKALSLGLIRGSIDQVDQVVNVQWVQPRYLDKKQIRNMAEQLSQWEDKVRKIASEMEDDTPELFA</sequence>
<dbReference type="PROSITE" id="PS50250">
    <property type="entry name" value="PCI"/>
    <property type="match status" value="1"/>
</dbReference>
<dbReference type="InterPro" id="IPR036390">
    <property type="entry name" value="WH_DNA-bd_sf"/>
</dbReference>
<organism evidence="4 5">
    <name type="scientific">Tieghemiomyces parasiticus</name>
    <dbReference type="NCBI Taxonomy" id="78921"/>
    <lineage>
        <taxon>Eukaryota</taxon>
        <taxon>Fungi</taxon>
        <taxon>Fungi incertae sedis</taxon>
        <taxon>Zoopagomycota</taxon>
        <taxon>Kickxellomycotina</taxon>
        <taxon>Dimargaritomycetes</taxon>
        <taxon>Dimargaritales</taxon>
        <taxon>Dimargaritaceae</taxon>
        <taxon>Tieghemiomyces</taxon>
    </lineage>
</organism>
<dbReference type="Gene3D" id="1.25.40.570">
    <property type="match status" value="1"/>
</dbReference>
<dbReference type="GO" id="GO:0005829">
    <property type="term" value="C:cytosol"/>
    <property type="evidence" value="ECO:0007669"/>
    <property type="project" value="TreeGrafter"/>
</dbReference>
<gene>
    <name evidence="4" type="primary">RPN9</name>
    <name evidence="4" type="ORF">IWQ60_004798</name>
</gene>
<accession>A0A9W8A7P4</accession>
<dbReference type="SUPFAM" id="SSF46785">
    <property type="entry name" value="Winged helix' DNA-binding domain"/>
    <property type="match status" value="1"/>
</dbReference>
<dbReference type="Pfam" id="PF01399">
    <property type="entry name" value="PCI"/>
    <property type="match status" value="1"/>
</dbReference>
<name>A0A9W8A7P4_9FUNG</name>
<dbReference type="InterPro" id="IPR000717">
    <property type="entry name" value="PCI_dom"/>
</dbReference>
<dbReference type="OrthoDB" id="1093at2759"/>
<evidence type="ECO:0000313" key="4">
    <source>
        <dbReference type="EMBL" id="KAJ1925086.1"/>
    </source>
</evidence>
<dbReference type="InterPro" id="IPR035298">
    <property type="entry name" value="PSMD13"/>
</dbReference>
<proteinExistence type="inferred from homology"/>
<dbReference type="GO" id="GO:0005634">
    <property type="term" value="C:nucleus"/>
    <property type="evidence" value="ECO:0007669"/>
    <property type="project" value="TreeGrafter"/>
</dbReference>
<dbReference type="Pfam" id="PF18261">
    <property type="entry name" value="Rpn9_C"/>
    <property type="match status" value="1"/>
</dbReference>
<dbReference type="InterPro" id="IPR054179">
    <property type="entry name" value="PSD13_N"/>
</dbReference>
<dbReference type="InterPro" id="IPR040798">
    <property type="entry name" value="Rpn9_C"/>
</dbReference>
<dbReference type="Pfam" id="PF22037">
    <property type="entry name" value="PSD13_N"/>
    <property type="match status" value="1"/>
</dbReference>
<evidence type="ECO:0000256" key="1">
    <source>
        <dbReference type="ARBA" id="ARBA00006207"/>
    </source>
</evidence>
<evidence type="ECO:0000256" key="2">
    <source>
        <dbReference type="ARBA" id="ARBA00022942"/>
    </source>
</evidence>
<dbReference type="GO" id="GO:0005198">
    <property type="term" value="F:structural molecule activity"/>
    <property type="evidence" value="ECO:0007669"/>
    <property type="project" value="TreeGrafter"/>
</dbReference>
<dbReference type="AlphaFoldDB" id="A0A9W8A7P4"/>
<dbReference type="SMART" id="SM00088">
    <property type="entry name" value="PINT"/>
    <property type="match status" value="1"/>
</dbReference>
<evidence type="ECO:0000259" key="3">
    <source>
        <dbReference type="PROSITE" id="PS50250"/>
    </source>
</evidence>
<evidence type="ECO:0000313" key="5">
    <source>
        <dbReference type="Proteomes" id="UP001150569"/>
    </source>
</evidence>
<keyword evidence="5" id="KW-1185">Reference proteome</keyword>
<comment type="caution">
    <text evidence="4">The sequence shown here is derived from an EMBL/GenBank/DDBJ whole genome shotgun (WGS) entry which is preliminary data.</text>
</comment>
<feature type="domain" description="PCI" evidence="3">
    <location>
        <begin position="176"/>
        <end position="343"/>
    </location>
</feature>
<reference evidence="4" key="1">
    <citation type="submission" date="2022-07" db="EMBL/GenBank/DDBJ databases">
        <title>Phylogenomic reconstructions and comparative analyses of Kickxellomycotina fungi.</title>
        <authorList>
            <person name="Reynolds N.K."/>
            <person name="Stajich J.E."/>
            <person name="Barry K."/>
            <person name="Grigoriev I.V."/>
            <person name="Crous P."/>
            <person name="Smith M.E."/>
        </authorList>
    </citation>
    <scope>NUCLEOTIDE SEQUENCE</scope>
    <source>
        <strain evidence="4">RSA 861</strain>
    </source>
</reference>
<keyword evidence="2 4" id="KW-0647">Proteasome</keyword>
<dbReference type="PANTHER" id="PTHR10539:SF0">
    <property type="entry name" value="26S PROTEASOME NON-ATPASE REGULATORY SUBUNIT 13"/>
    <property type="match status" value="1"/>
</dbReference>
<comment type="similarity">
    <text evidence="1">Belongs to the proteasome subunit S11 family.</text>
</comment>
<dbReference type="PANTHER" id="PTHR10539">
    <property type="entry name" value="26S PROTEASOME NON-ATPASE REGULATORY SUBUNIT 13"/>
    <property type="match status" value="1"/>
</dbReference>
<dbReference type="GO" id="GO:0006511">
    <property type="term" value="P:ubiquitin-dependent protein catabolic process"/>
    <property type="evidence" value="ECO:0007669"/>
    <property type="project" value="TreeGrafter"/>
</dbReference>
<dbReference type="EMBL" id="JANBPT010000240">
    <property type="protein sequence ID" value="KAJ1925086.1"/>
    <property type="molecule type" value="Genomic_DNA"/>
</dbReference>
<dbReference type="GO" id="GO:0008541">
    <property type="term" value="C:proteasome regulatory particle, lid subcomplex"/>
    <property type="evidence" value="ECO:0007669"/>
    <property type="project" value="TreeGrafter"/>
</dbReference>
<dbReference type="Proteomes" id="UP001150569">
    <property type="component" value="Unassembled WGS sequence"/>
</dbReference>
<protein>
    <submittedName>
        <fullName evidence="4">26S proteasome regulatory subunit</fullName>
    </submittedName>
</protein>